<name>A0A841BIJ5_9ACTN</name>
<keyword evidence="9" id="KW-1185">Reference proteome</keyword>
<comment type="subcellular location">
    <subcellularLocation>
        <location evidence="5 7">Cytoplasm</location>
    </subcellularLocation>
</comment>
<feature type="binding site" evidence="5">
    <location>
        <position position="36"/>
    </location>
    <ligand>
        <name>AMP</name>
        <dbReference type="ChEBI" id="CHEBI:456215"/>
    </ligand>
</feature>
<comment type="catalytic activity">
    <reaction evidence="5 7">
        <text>AMP + ATP = 2 ADP</text>
        <dbReference type="Rhea" id="RHEA:12973"/>
        <dbReference type="ChEBI" id="CHEBI:30616"/>
        <dbReference type="ChEBI" id="CHEBI:456215"/>
        <dbReference type="ChEBI" id="CHEBI:456216"/>
        <dbReference type="EC" id="2.7.4.3"/>
    </reaction>
</comment>
<evidence type="ECO:0000256" key="3">
    <source>
        <dbReference type="ARBA" id="ARBA00022741"/>
    </source>
</evidence>
<keyword evidence="2 5" id="KW-0545">Nucleotide biosynthesis</keyword>
<feature type="binding site" evidence="5">
    <location>
        <position position="92"/>
    </location>
    <ligand>
        <name>AMP</name>
        <dbReference type="ChEBI" id="CHEBI:456215"/>
    </ligand>
</feature>
<feature type="binding site" evidence="5">
    <location>
        <begin position="10"/>
        <end position="15"/>
    </location>
    <ligand>
        <name>ATP</name>
        <dbReference type="ChEBI" id="CHEBI:30616"/>
    </ligand>
</feature>
<feature type="binding site" evidence="5">
    <location>
        <begin position="57"/>
        <end position="59"/>
    </location>
    <ligand>
        <name>AMP</name>
        <dbReference type="ChEBI" id="CHEBI:456215"/>
    </ligand>
</feature>
<feature type="region of interest" description="NMP" evidence="5">
    <location>
        <begin position="30"/>
        <end position="59"/>
    </location>
</feature>
<dbReference type="GO" id="GO:0004017">
    <property type="term" value="F:AMP kinase activity"/>
    <property type="evidence" value="ECO:0007669"/>
    <property type="project" value="UniProtKB-UniRule"/>
</dbReference>
<dbReference type="PRINTS" id="PR00094">
    <property type="entry name" value="ADENYLTKNASE"/>
</dbReference>
<comment type="subunit">
    <text evidence="5 7">Monomer.</text>
</comment>
<feature type="binding site" evidence="5">
    <location>
        <position position="133"/>
    </location>
    <ligand>
        <name>AMP</name>
        <dbReference type="ChEBI" id="CHEBI:456215"/>
    </ligand>
</feature>
<dbReference type="RefSeq" id="WP_184831015.1">
    <property type="nucleotide sequence ID" value="NZ_JACHMN010000001.1"/>
</dbReference>
<dbReference type="Pfam" id="PF00406">
    <property type="entry name" value="ADK"/>
    <property type="match status" value="1"/>
</dbReference>
<comment type="domain">
    <text evidence="5">Consists of three domains, a large central CORE domain and two small peripheral domains, NMPbind and LID, which undergo movements during catalysis. The LID domain closes over the site of phosphoryl transfer upon ATP binding. Assembling and dissambling the active center during each catalytic cycle provides an effective means to prevent ATP hydrolysis.</text>
</comment>
<dbReference type="SUPFAM" id="SSF52540">
    <property type="entry name" value="P-loop containing nucleoside triphosphate hydrolases"/>
    <property type="match status" value="1"/>
</dbReference>
<comment type="function">
    <text evidence="5">Catalyzes the reversible transfer of the terminal phosphate group between ATP and AMP. Plays an important role in cellular energy homeostasis and in adenine nucleotide metabolism.</text>
</comment>
<feature type="binding site" evidence="5">
    <location>
        <position position="144"/>
    </location>
    <ligand>
        <name>AMP</name>
        <dbReference type="ChEBI" id="CHEBI:456215"/>
    </ligand>
</feature>
<evidence type="ECO:0000256" key="2">
    <source>
        <dbReference type="ARBA" id="ARBA00022727"/>
    </source>
</evidence>
<protein>
    <recommendedName>
        <fullName evidence="5 7">Adenylate kinase</fullName>
        <shortName evidence="5">AK</shortName>
        <ecNumber evidence="5 7">2.7.4.3</ecNumber>
    </recommendedName>
    <alternativeName>
        <fullName evidence="5">ATP-AMP transphosphorylase</fullName>
    </alternativeName>
    <alternativeName>
        <fullName evidence="5">ATP:AMP phosphotransferase</fullName>
    </alternativeName>
    <alternativeName>
        <fullName evidence="5">Adenylate monophosphate kinase</fullName>
    </alternativeName>
</protein>
<sequence length="194" mass="20547">MRLLMIGAPGSGKGTQATRVAAHYGIEHISSGDLLREHVTAHTGIGQTVAGYLNRGDLVPDEIVMDVLRGPVAEAGGRGGYILDGFPRTVDQARAAHAVAEPLGLAIRIAVYLRVPRPDLVRRLLGRGAKSGRTDDTAAVAEHRLQVFDDLTAPLLDYYAERATVVTVDGAEPIDSVTQAIITGIDGADTHPDR</sequence>
<feature type="binding site" evidence="5">
    <location>
        <position position="127"/>
    </location>
    <ligand>
        <name>ATP</name>
        <dbReference type="ChEBI" id="CHEBI:30616"/>
    </ligand>
</feature>
<keyword evidence="3 5" id="KW-0547">Nucleotide-binding</keyword>
<dbReference type="GO" id="GO:0005737">
    <property type="term" value="C:cytoplasm"/>
    <property type="evidence" value="ECO:0007669"/>
    <property type="project" value="UniProtKB-SubCell"/>
</dbReference>
<dbReference type="PROSITE" id="PS00113">
    <property type="entry name" value="ADENYLATE_KINASE"/>
    <property type="match status" value="1"/>
</dbReference>
<keyword evidence="5" id="KW-0963">Cytoplasm</keyword>
<comment type="similarity">
    <text evidence="5 6">Belongs to the adenylate kinase family.</text>
</comment>
<evidence type="ECO:0000313" key="9">
    <source>
        <dbReference type="Proteomes" id="UP000587527"/>
    </source>
</evidence>
<dbReference type="InterPro" id="IPR033690">
    <property type="entry name" value="Adenylat_kinase_CS"/>
</dbReference>
<evidence type="ECO:0000256" key="4">
    <source>
        <dbReference type="ARBA" id="ARBA00022777"/>
    </source>
</evidence>
<evidence type="ECO:0000313" key="8">
    <source>
        <dbReference type="EMBL" id="MBB5866883.1"/>
    </source>
</evidence>
<dbReference type="EC" id="2.7.4.3" evidence="5 7"/>
<gene>
    <name evidence="5" type="primary">adk</name>
    <name evidence="8" type="ORF">F4553_000262</name>
</gene>
<feature type="binding site" evidence="5">
    <location>
        <begin position="85"/>
        <end position="88"/>
    </location>
    <ligand>
        <name>AMP</name>
        <dbReference type="ChEBI" id="CHEBI:456215"/>
    </ligand>
</feature>
<dbReference type="AlphaFoldDB" id="A0A841BIJ5"/>
<dbReference type="GO" id="GO:0005524">
    <property type="term" value="F:ATP binding"/>
    <property type="evidence" value="ECO:0007669"/>
    <property type="project" value="UniProtKB-UniRule"/>
</dbReference>
<keyword evidence="4 5" id="KW-0418">Kinase</keyword>
<dbReference type="PANTHER" id="PTHR23359">
    <property type="entry name" value="NUCLEOTIDE KINASE"/>
    <property type="match status" value="1"/>
</dbReference>
<dbReference type="InterPro" id="IPR000850">
    <property type="entry name" value="Adenylat/UMP-CMP_kin"/>
</dbReference>
<evidence type="ECO:0000256" key="7">
    <source>
        <dbReference type="RuleBase" id="RU003331"/>
    </source>
</evidence>
<comment type="caution">
    <text evidence="8">The sequence shown here is derived from an EMBL/GenBank/DDBJ whole genome shotgun (WGS) entry which is preliminary data.</text>
</comment>
<comment type="caution">
    <text evidence="5">Lacks conserved residue(s) required for the propagation of feature annotation.</text>
</comment>
<feature type="binding site" evidence="5">
    <location>
        <position position="172"/>
    </location>
    <ligand>
        <name>ATP</name>
        <dbReference type="ChEBI" id="CHEBI:30616"/>
    </ligand>
</feature>
<keyword evidence="5 7" id="KW-0067">ATP-binding</keyword>
<comment type="pathway">
    <text evidence="5">Purine metabolism; AMP biosynthesis via salvage pathway; AMP from ADP: step 1/1.</text>
</comment>
<evidence type="ECO:0000256" key="6">
    <source>
        <dbReference type="RuleBase" id="RU003330"/>
    </source>
</evidence>
<reference evidence="8 9" key="1">
    <citation type="submission" date="2020-08" db="EMBL/GenBank/DDBJ databases">
        <title>Sequencing the genomes of 1000 actinobacteria strains.</title>
        <authorList>
            <person name="Klenk H.-P."/>
        </authorList>
    </citation>
    <scope>NUCLEOTIDE SEQUENCE [LARGE SCALE GENOMIC DNA]</scope>
    <source>
        <strain evidence="8 9">DSM 45362</strain>
    </source>
</reference>
<dbReference type="NCBIfam" id="NF001381">
    <property type="entry name" value="PRK00279.1-3"/>
    <property type="match status" value="1"/>
</dbReference>
<evidence type="ECO:0000256" key="5">
    <source>
        <dbReference type="HAMAP-Rule" id="MF_00235"/>
    </source>
</evidence>
<evidence type="ECO:0000256" key="1">
    <source>
        <dbReference type="ARBA" id="ARBA00022679"/>
    </source>
</evidence>
<accession>A0A841BIJ5</accession>
<dbReference type="EMBL" id="JACHMN010000001">
    <property type="protein sequence ID" value="MBB5866883.1"/>
    <property type="molecule type" value="Genomic_DNA"/>
</dbReference>
<keyword evidence="1 5" id="KW-0808">Transferase</keyword>
<feature type="binding site" evidence="5">
    <location>
        <position position="31"/>
    </location>
    <ligand>
        <name>AMP</name>
        <dbReference type="ChEBI" id="CHEBI:456215"/>
    </ligand>
</feature>
<dbReference type="InterPro" id="IPR027417">
    <property type="entry name" value="P-loop_NTPase"/>
</dbReference>
<dbReference type="GO" id="GO:0044209">
    <property type="term" value="P:AMP salvage"/>
    <property type="evidence" value="ECO:0007669"/>
    <property type="project" value="UniProtKB-UniRule"/>
</dbReference>
<dbReference type="CDD" id="cd01428">
    <property type="entry name" value="ADK"/>
    <property type="match status" value="1"/>
</dbReference>
<organism evidence="8 9">
    <name type="scientific">Allocatelliglobosispora scoriae</name>
    <dbReference type="NCBI Taxonomy" id="643052"/>
    <lineage>
        <taxon>Bacteria</taxon>
        <taxon>Bacillati</taxon>
        <taxon>Actinomycetota</taxon>
        <taxon>Actinomycetes</taxon>
        <taxon>Micromonosporales</taxon>
        <taxon>Micromonosporaceae</taxon>
        <taxon>Allocatelliglobosispora</taxon>
    </lineage>
</organism>
<dbReference type="Gene3D" id="3.40.50.300">
    <property type="entry name" value="P-loop containing nucleotide triphosphate hydrolases"/>
    <property type="match status" value="1"/>
</dbReference>
<dbReference type="UniPathway" id="UPA00588">
    <property type="reaction ID" value="UER00649"/>
</dbReference>
<dbReference type="NCBIfam" id="NF011100">
    <property type="entry name" value="PRK14527.1"/>
    <property type="match status" value="1"/>
</dbReference>
<dbReference type="Proteomes" id="UP000587527">
    <property type="component" value="Unassembled WGS sequence"/>
</dbReference>
<dbReference type="HAMAP" id="MF_00235">
    <property type="entry name" value="Adenylate_kinase_Adk"/>
    <property type="match status" value="1"/>
</dbReference>
<proteinExistence type="inferred from homology"/>